<protein>
    <submittedName>
        <fullName evidence="1">Uncharacterized protein</fullName>
    </submittedName>
</protein>
<proteinExistence type="predicted"/>
<dbReference type="Proteomes" id="UP001472677">
    <property type="component" value="Unassembled WGS sequence"/>
</dbReference>
<evidence type="ECO:0000313" key="1">
    <source>
        <dbReference type="EMBL" id="KAK8583872.1"/>
    </source>
</evidence>
<organism evidence="1 2">
    <name type="scientific">Hibiscus sabdariffa</name>
    <name type="common">roselle</name>
    <dbReference type="NCBI Taxonomy" id="183260"/>
    <lineage>
        <taxon>Eukaryota</taxon>
        <taxon>Viridiplantae</taxon>
        <taxon>Streptophyta</taxon>
        <taxon>Embryophyta</taxon>
        <taxon>Tracheophyta</taxon>
        <taxon>Spermatophyta</taxon>
        <taxon>Magnoliopsida</taxon>
        <taxon>eudicotyledons</taxon>
        <taxon>Gunneridae</taxon>
        <taxon>Pentapetalae</taxon>
        <taxon>rosids</taxon>
        <taxon>malvids</taxon>
        <taxon>Malvales</taxon>
        <taxon>Malvaceae</taxon>
        <taxon>Malvoideae</taxon>
        <taxon>Hibiscus</taxon>
    </lineage>
</organism>
<evidence type="ECO:0000313" key="2">
    <source>
        <dbReference type="Proteomes" id="UP001472677"/>
    </source>
</evidence>
<reference evidence="1 2" key="1">
    <citation type="journal article" date="2024" name="G3 (Bethesda)">
        <title>Genome assembly of Hibiscus sabdariffa L. provides insights into metabolisms of medicinal natural products.</title>
        <authorList>
            <person name="Kim T."/>
        </authorList>
    </citation>
    <scope>NUCLEOTIDE SEQUENCE [LARGE SCALE GENOMIC DNA]</scope>
    <source>
        <strain evidence="1">TK-2024</strain>
        <tissue evidence="1">Old leaves</tissue>
    </source>
</reference>
<dbReference type="EMBL" id="JBBPBM010000005">
    <property type="protein sequence ID" value="KAK8583872.1"/>
    <property type="molecule type" value="Genomic_DNA"/>
</dbReference>
<sequence>MLRFYLCKGFNNLLEQDDKGDVSSETTGPAPAEVSTGTQISAERLALGIYTSSAEALKLEYNIDYNSRSLNKSNFIKAELLSAETCTPREYSDSIVLPVEIPSLPRPRISADVRFSAEMSFLLVSRSFQSELLQYNFLHLDPAAFGFCQG</sequence>
<keyword evidence="2" id="KW-1185">Reference proteome</keyword>
<comment type="caution">
    <text evidence="1">The sequence shown here is derived from an EMBL/GenBank/DDBJ whole genome shotgun (WGS) entry which is preliminary data.</text>
</comment>
<name>A0ABR2FP30_9ROSI</name>
<accession>A0ABR2FP30</accession>
<gene>
    <name evidence="1" type="ORF">V6N12_068128</name>
</gene>